<accession>A0A5A7MI64</accession>
<dbReference type="NCBIfam" id="NF033631">
    <property type="entry name" value="SLATT_5"/>
    <property type="match status" value="1"/>
</dbReference>
<name>A0A5A7MI64_COMTE</name>
<sequence length="210" mass="24773">MNAYCIEHKSLALSGCITILKIPVSHFYMTLKNRIWITYKSRIAAENRLKNNDLQTQSLLVWYAFSAAVISVLSIRYPKFLGEDTDIFSAIFSIALLVISLWVTNRDYRGRSLMMRGNHLQMKRLIDQVKWDGEFDLVRVSNDYSNLLNECENHTSYDYNYFRIIDATNLDTNKPSWGDYLSLCLFFIMRWGLYLFLYLIPLLTCFFYLK</sequence>
<dbReference type="EMBL" id="BKBW01000012">
    <property type="protein sequence ID" value="GEQ77406.1"/>
    <property type="molecule type" value="Genomic_DNA"/>
</dbReference>
<comment type="caution">
    <text evidence="3">The sequence shown here is derived from an EMBL/GenBank/DDBJ whole genome shotgun (WGS) entry which is preliminary data.</text>
</comment>
<dbReference type="InterPro" id="IPR041115">
    <property type="entry name" value="SLATT_5"/>
</dbReference>
<dbReference type="Pfam" id="PF18160">
    <property type="entry name" value="SLATT_5"/>
    <property type="match status" value="1"/>
</dbReference>
<dbReference type="Proteomes" id="UP000323105">
    <property type="component" value="Unassembled WGS sequence"/>
</dbReference>
<evidence type="ECO:0000259" key="2">
    <source>
        <dbReference type="Pfam" id="PF18160"/>
    </source>
</evidence>
<evidence type="ECO:0000313" key="4">
    <source>
        <dbReference type="Proteomes" id="UP000323105"/>
    </source>
</evidence>
<dbReference type="AlphaFoldDB" id="A0A5A7MI64"/>
<feature type="transmembrane region" description="Helical" evidence="1">
    <location>
        <begin position="191"/>
        <end position="209"/>
    </location>
</feature>
<keyword evidence="1" id="KW-0812">Transmembrane</keyword>
<feature type="domain" description="SMODS and SLOG-associating 2TM effector" evidence="2">
    <location>
        <begin position="29"/>
        <end position="204"/>
    </location>
</feature>
<keyword evidence="1" id="KW-1133">Transmembrane helix</keyword>
<dbReference type="RefSeq" id="WP_149356816.1">
    <property type="nucleotide sequence ID" value="NZ_BKBW01000012.1"/>
</dbReference>
<feature type="transmembrane region" description="Helical" evidence="1">
    <location>
        <begin position="87"/>
        <end position="105"/>
    </location>
</feature>
<organism evidence="3 4">
    <name type="scientific">Comamonas testosteroni</name>
    <name type="common">Pseudomonas testosteroni</name>
    <dbReference type="NCBI Taxonomy" id="285"/>
    <lineage>
        <taxon>Bacteria</taxon>
        <taxon>Pseudomonadati</taxon>
        <taxon>Pseudomonadota</taxon>
        <taxon>Betaproteobacteria</taxon>
        <taxon>Burkholderiales</taxon>
        <taxon>Comamonadaceae</taxon>
        <taxon>Comamonas</taxon>
    </lineage>
</organism>
<keyword evidence="1" id="KW-0472">Membrane</keyword>
<evidence type="ECO:0000256" key="1">
    <source>
        <dbReference type="SAM" id="Phobius"/>
    </source>
</evidence>
<gene>
    <name evidence="3" type="ORF">CTTA_4411</name>
</gene>
<proteinExistence type="predicted"/>
<reference evidence="3 4" key="1">
    <citation type="journal article" date="2019" name="Microbiol. Resour. Announc.">
        <title>Draft Genome Sequence of Comamonas testosteroni TA441, a Bacterium That Has a Cryptic Phenol Degradation Gene Cluster.</title>
        <authorList>
            <person name="Arai H."/>
            <person name="Ishii M."/>
        </authorList>
    </citation>
    <scope>NUCLEOTIDE SEQUENCE [LARGE SCALE GENOMIC DNA]</scope>
    <source>
        <strain evidence="3 4">TA441</strain>
    </source>
</reference>
<feature type="transmembrane region" description="Helical" evidence="1">
    <location>
        <begin position="58"/>
        <end position="75"/>
    </location>
</feature>
<evidence type="ECO:0000313" key="3">
    <source>
        <dbReference type="EMBL" id="GEQ77406.1"/>
    </source>
</evidence>
<protein>
    <recommendedName>
        <fullName evidence="2">SMODS and SLOG-associating 2TM effector domain-containing protein</fullName>
    </recommendedName>
</protein>